<dbReference type="Pfam" id="PF00892">
    <property type="entry name" value="EamA"/>
    <property type="match status" value="2"/>
</dbReference>
<dbReference type="InterPro" id="IPR052756">
    <property type="entry name" value="Alkyne_AA_exporter"/>
</dbReference>
<dbReference type="Proteomes" id="UP000886800">
    <property type="component" value="Unassembled WGS sequence"/>
</dbReference>
<feature type="transmembrane region" description="Helical" evidence="2">
    <location>
        <begin position="90"/>
        <end position="115"/>
    </location>
</feature>
<dbReference type="SUPFAM" id="SSF103481">
    <property type="entry name" value="Multidrug resistance efflux transporter EmrE"/>
    <property type="match status" value="2"/>
</dbReference>
<evidence type="ECO:0000259" key="3">
    <source>
        <dbReference type="Pfam" id="PF00892"/>
    </source>
</evidence>
<dbReference type="InterPro" id="IPR000620">
    <property type="entry name" value="EamA_dom"/>
</dbReference>
<feature type="transmembrane region" description="Helical" evidence="2">
    <location>
        <begin position="122"/>
        <end position="144"/>
    </location>
</feature>
<gene>
    <name evidence="4" type="ORF">H9736_09500</name>
</gene>
<proteinExistence type="inferred from homology"/>
<dbReference type="PANTHER" id="PTHR12715">
    <property type="entry name" value="TRANSPORTER, DRUG/METABOLITE EXPORTER FAMILY"/>
    <property type="match status" value="1"/>
</dbReference>
<dbReference type="PANTHER" id="PTHR12715:SF4">
    <property type="entry name" value="EAMA DOMAIN-CONTAINING PROTEIN"/>
    <property type="match status" value="1"/>
</dbReference>
<feature type="transmembrane region" description="Helical" evidence="2">
    <location>
        <begin position="34"/>
        <end position="54"/>
    </location>
</feature>
<sequence length="297" mass="32144">MKFFRSCHPYAIVTVVFWSLAFVFTRIASQAFTVFSLGFLRYLFATLALIPVVIAARLPLPRLRDLPWFVGSGFCGFFLYTITFTKGSTLVSAASGSVLIAVAPVLTACWARLLFREKLAGFQWLAILLEFGGVGLLALLGGPLSLNQGMVWMLAAALSMSLYNLFQRRLTRTYSGLQAAAYSIFAGVLMLSVFAPGAFRELARAPLSPILNLAALGVLCSALAYATWAAAFAHAAKTSVVSNYMFITPFLTALFGFLFLGEGLDLPTALGGSVILTGVFLFQFGGTLLGHWRQVEK</sequence>
<dbReference type="AlphaFoldDB" id="A0A9D1WUU6"/>
<reference evidence="4" key="1">
    <citation type="journal article" date="2021" name="PeerJ">
        <title>Extensive microbial diversity within the chicken gut microbiome revealed by metagenomics and culture.</title>
        <authorList>
            <person name="Gilroy R."/>
            <person name="Ravi A."/>
            <person name="Getino M."/>
            <person name="Pursley I."/>
            <person name="Horton D.L."/>
            <person name="Alikhan N.F."/>
            <person name="Baker D."/>
            <person name="Gharbi K."/>
            <person name="Hall N."/>
            <person name="Watson M."/>
            <person name="Adriaenssens E.M."/>
            <person name="Foster-Nyarko E."/>
            <person name="Jarju S."/>
            <person name="Secka A."/>
            <person name="Antonio M."/>
            <person name="Oren A."/>
            <person name="Chaudhuri R.R."/>
            <person name="La Ragione R."/>
            <person name="Hildebrand F."/>
            <person name="Pallen M.J."/>
        </authorList>
    </citation>
    <scope>NUCLEOTIDE SEQUENCE</scope>
    <source>
        <strain evidence="4">CHK188-5543</strain>
    </source>
</reference>
<feature type="domain" description="EamA" evidence="3">
    <location>
        <begin position="10"/>
        <end position="137"/>
    </location>
</feature>
<reference evidence="4" key="2">
    <citation type="submission" date="2021-04" db="EMBL/GenBank/DDBJ databases">
        <authorList>
            <person name="Gilroy R."/>
        </authorList>
    </citation>
    <scope>NUCLEOTIDE SEQUENCE</scope>
    <source>
        <strain evidence="4">CHK188-5543</strain>
    </source>
</reference>
<dbReference type="GO" id="GO:0016020">
    <property type="term" value="C:membrane"/>
    <property type="evidence" value="ECO:0007669"/>
    <property type="project" value="InterPro"/>
</dbReference>
<feature type="transmembrane region" description="Helical" evidence="2">
    <location>
        <begin position="211"/>
        <end position="233"/>
    </location>
</feature>
<feature type="transmembrane region" description="Helical" evidence="2">
    <location>
        <begin position="66"/>
        <end position="84"/>
    </location>
</feature>
<evidence type="ECO:0000256" key="2">
    <source>
        <dbReference type="SAM" id="Phobius"/>
    </source>
</evidence>
<name>A0A9D1WUU6_9FIRM</name>
<feature type="transmembrane region" description="Helical" evidence="2">
    <location>
        <begin position="266"/>
        <end position="289"/>
    </location>
</feature>
<evidence type="ECO:0000313" key="5">
    <source>
        <dbReference type="Proteomes" id="UP000886800"/>
    </source>
</evidence>
<accession>A0A9D1WUU6</accession>
<keyword evidence="2" id="KW-1133">Transmembrane helix</keyword>
<protein>
    <submittedName>
        <fullName evidence="4">DMT family transporter</fullName>
    </submittedName>
</protein>
<keyword evidence="2" id="KW-0812">Transmembrane</keyword>
<organism evidence="4 5">
    <name type="scientific">Candidatus Anaerotruncus excrementipullorum</name>
    <dbReference type="NCBI Taxonomy" id="2838465"/>
    <lineage>
        <taxon>Bacteria</taxon>
        <taxon>Bacillati</taxon>
        <taxon>Bacillota</taxon>
        <taxon>Clostridia</taxon>
        <taxon>Eubacteriales</taxon>
        <taxon>Oscillospiraceae</taxon>
        <taxon>Anaerotruncus</taxon>
    </lineage>
</organism>
<comment type="caution">
    <text evidence="4">The sequence shown here is derived from an EMBL/GenBank/DDBJ whole genome shotgun (WGS) entry which is preliminary data.</text>
</comment>
<feature type="transmembrane region" description="Helical" evidence="2">
    <location>
        <begin position="7"/>
        <end position="28"/>
    </location>
</feature>
<keyword evidence="2" id="KW-0472">Membrane</keyword>
<evidence type="ECO:0000256" key="1">
    <source>
        <dbReference type="ARBA" id="ARBA00007362"/>
    </source>
</evidence>
<feature type="domain" description="EamA" evidence="3">
    <location>
        <begin position="149"/>
        <end position="282"/>
    </location>
</feature>
<feature type="transmembrane region" description="Helical" evidence="2">
    <location>
        <begin position="240"/>
        <end position="260"/>
    </location>
</feature>
<feature type="transmembrane region" description="Helical" evidence="2">
    <location>
        <begin position="179"/>
        <end position="199"/>
    </location>
</feature>
<dbReference type="InterPro" id="IPR037185">
    <property type="entry name" value="EmrE-like"/>
</dbReference>
<feature type="transmembrane region" description="Helical" evidence="2">
    <location>
        <begin position="150"/>
        <end position="167"/>
    </location>
</feature>
<comment type="similarity">
    <text evidence="1">Belongs to the EamA transporter family.</text>
</comment>
<dbReference type="EMBL" id="DXES01000197">
    <property type="protein sequence ID" value="HIX66470.1"/>
    <property type="molecule type" value="Genomic_DNA"/>
</dbReference>
<evidence type="ECO:0000313" key="4">
    <source>
        <dbReference type="EMBL" id="HIX66470.1"/>
    </source>
</evidence>